<reference evidence="1" key="1">
    <citation type="submission" date="2021-08" db="EMBL/GenBank/DDBJ databases">
        <title>The first chromosome-level gecko genome reveals the dynamic sex chromosomes of Neotropical dwarf geckos (Sphaerodactylidae: Sphaerodactylus).</title>
        <authorList>
            <person name="Pinto B.J."/>
            <person name="Keating S.E."/>
            <person name="Gamble T."/>
        </authorList>
    </citation>
    <scope>NUCLEOTIDE SEQUENCE</scope>
    <source>
        <strain evidence="1">TG3544</strain>
    </source>
</reference>
<gene>
    <name evidence="1" type="ORF">K3G42_001329</name>
</gene>
<sequence>MLLAARRALGWRCERRKMKLLAATALLGLGGSLLLLFFPATHAEERKKGPKVTDKVYFDLRIGDEDVGRVVIGLFGKTVPKTVKNFVDLATGEVSWTLGQNPKEFAVSECWRGQSGSPMNRGQDCTFCVQTAAVLKMGFSQSCGDVSAEGATVLLRAKKCPLY</sequence>
<proteinExistence type="predicted"/>
<comment type="caution">
    <text evidence="1">The sequence shown here is derived from an EMBL/GenBank/DDBJ whole genome shotgun (WGS) entry which is preliminary data.</text>
</comment>
<dbReference type="EMBL" id="CM037630">
    <property type="protein sequence ID" value="KAH7987177.1"/>
    <property type="molecule type" value="Genomic_DNA"/>
</dbReference>
<evidence type="ECO:0000313" key="2">
    <source>
        <dbReference type="Proteomes" id="UP000827872"/>
    </source>
</evidence>
<protein>
    <submittedName>
        <fullName evidence="1">Uncharacterized protein</fullName>
    </submittedName>
</protein>
<name>A0ACB8E4V0_9SAUR</name>
<accession>A0ACB8E4V0</accession>
<organism evidence="1 2">
    <name type="scientific">Sphaerodactylus townsendi</name>
    <dbReference type="NCBI Taxonomy" id="933632"/>
    <lineage>
        <taxon>Eukaryota</taxon>
        <taxon>Metazoa</taxon>
        <taxon>Chordata</taxon>
        <taxon>Craniata</taxon>
        <taxon>Vertebrata</taxon>
        <taxon>Euteleostomi</taxon>
        <taxon>Lepidosauria</taxon>
        <taxon>Squamata</taxon>
        <taxon>Bifurcata</taxon>
        <taxon>Gekkota</taxon>
        <taxon>Sphaerodactylidae</taxon>
        <taxon>Sphaerodactylus</taxon>
    </lineage>
</organism>
<keyword evidence="2" id="KW-1185">Reference proteome</keyword>
<dbReference type="Proteomes" id="UP000827872">
    <property type="component" value="Linkage Group LG17"/>
</dbReference>
<evidence type="ECO:0000313" key="1">
    <source>
        <dbReference type="EMBL" id="KAH7987177.1"/>
    </source>
</evidence>